<dbReference type="RefSeq" id="WP_359657773.1">
    <property type="nucleotide sequence ID" value="NZ_JBEXZP010000231.1"/>
</dbReference>
<dbReference type="CDD" id="cd00833">
    <property type="entry name" value="PKS"/>
    <property type="match status" value="1"/>
</dbReference>
<dbReference type="Pfam" id="PF08242">
    <property type="entry name" value="Methyltransf_12"/>
    <property type="match status" value="1"/>
</dbReference>
<evidence type="ECO:0000256" key="5">
    <source>
        <dbReference type="ARBA" id="ARBA00022857"/>
    </source>
</evidence>
<dbReference type="SUPFAM" id="SSF53335">
    <property type="entry name" value="S-adenosyl-L-methionine-dependent methyltransferases"/>
    <property type="match status" value="1"/>
</dbReference>
<evidence type="ECO:0000256" key="2">
    <source>
        <dbReference type="ARBA" id="ARBA00022450"/>
    </source>
</evidence>
<feature type="domain" description="Ketosynthase family 3 (KS3)" evidence="12">
    <location>
        <begin position="10"/>
        <end position="433"/>
    </location>
</feature>
<dbReference type="InterPro" id="IPR049552">
    <property type="entry name" value="PKS_DH_N"/>
</dbReference>
<dbReference type="InterPro" id="IPR002364">
    <property type="entry name" value="Quin_OxRdtase/zeta-crystal_CS"/>
</dbReference>
<dbReference type="Pfam" id="PF14765">
    <property type="entry name" value="PS-DH"/>
    <property type="match status" value="1"/>
</dbReference>
<evidence type="ECO:0000256" key="8">
    <source>
        <dbReference type="ARBA" id="ARBA00023315"/>
    </source>
</evidence>
<dbReference type="Pfam" id="PF02801">
    <property type="entry name" value="Ketoacyl-synt_C"/>
    <property type="match status" value="1"/>
</dbReference>
<dbReference type="SUPFAM" id="SSF53901">
    <property type="entry name" value="Thiolase-like"/>
    <property type="match status" value="1"/>
</dbReference>
<dbReference type="PROSITE" id="PS01162">
    <property type="entry name" value="QOR_ZETA_CRYSTAL"/>
    <property type="match status" value="1"/>
</dbReference>
<evidence type="ECO:0000313" key="14">
    <source>
        <dbReference type="EMBL" id="MEU0708620.1"/>
    </source>
</evidence>
<reference evidence="14 15" key="1">
    <citation type="submission" date="2024-06" db="EMBL/GenBank/DDBJ databases">
        <title>The Natural Products Discovery Center: Release of the First 8490 Sequenced Strains for Exploring Actinobacteria Biosynthetic Diversity.</title>
        <authorList>
            <person name="Kalkreuter E."/>
            <person name="Kautsar S.A."/>
            <person name="Yang D."/>
            <person name="Bader C.D."/>
            <person name="Teijaro C.N."/>
            <person name="Fluegel L."/>
            <person name="Davis C.M."/>
            <person name="Simpson J.R."/>
            <person name="Lauterbach L."/>
            <person name="Steele A.D."/>
            <person name="Gui C."/>
            <person name="Meng S."/>
            <person name="Li G."/>
            <person name="Viehrig K."/>
            <person name="Ye F."/>
            <person name="Su P."/>
            <person name="Kiefer A.F."/>
            <person name="Nichols A."/>
            <person name="Cepeda A.J."/>
            <person name="Yan W."/>
            <person name="Fan B."/>
            <person name="Jiang Y."/>
            <person name="Adhikari A."/>
            <person name="Zheng C.-J."/>
            <person name="Schuster L."/>
            <person name="Cowan T.M."/>
            <person name="Smanski M.J."/>
            <person name="Chevrette M.G."/>
            <person name="De Carvalho L.P.S."/>
            <person name="Shen B."/>
        </authorList>
    </citation>
    <scope>NUCLEOTIDE SEQUENCE [LARGE SCALE GENOMIC DNA]</scope>
    <source>
        <strain evidence="14 15">NPDC006337</strain>
    </source>
</reference>
<feature type="compositionally biased region" description="Basic and acidic residues" evidence="10">
    <location>
        <begin position="532"/>
        <end position="548"/>
    </location>
</feature>
<dbReference type="PANTHER" id="PTHR43775:SF37">
    <property type="entry name" value="SI:DKEY-61P9.11"/>
    <property type="match status" value="1"/>
</dbReference>
<feature type="domain" description="Carrier" evidence="11">
    <location>
        <begin position="2448"/>
        <end position="2526"/>
    </location>
</feature>
<accession>A0ABV2W4X9</accession>
<dbReference type="CDD" id="cd05195">
    <property type="entry name" value="enoyl_red"/>
    <property type="match status" value="1"/>
</dbReference>
<dbReference type="InterPro" id="IPR020841">
    <property type="entry name" value="PKS_Beta-ketoAc_synthase_dom"/>
</dbReference>
<dbReference type="Pfam" id="PF08659">
    <property type="entry name" value="KR"/>
    <property type="match status" value="1"/>
</dbReference>
<evidence type="ECO:0000259" key="13">
    <source>
        <dbReference type="PROSITE" id="PS52019"/>
    </source>
</evidence>
<dbReference type="Gene3D" id="3.40.50.720">
    <property type="entry name" value="NAD(P)-binding Rossmann-like Domain"/>
    <property type="match status" value="3"/>
</dbReference>
<protein>
    <submittedName>
        <fullName evidence="14">SDR family NAD(P)-dependent oxidoreductase</fullName>
    </submittedName>
</protein>
<dbReference type="SMART" id="SM00827">
    <property type="entry name" value="PKS_AT"/>
    <property type="match status" value="1"/>
</dbReference>
<evidence type="ECO:0000256" key="10">
    <source>
        <dbReference type="SAM" id="MobiDB-lite"/>
    </source>
</evidence>
<evidence type="ECO:0000256" key="7">
    <source>
        <dbReference type="ARBA" id="ARBA00023268"/>
    </source>
</evidence>
<keyword evidence="7" id="KW-0511">Multifunctional enzyme</keyword>
<evidence type="ECO:0000256" key="1">
    <source>
        <dbReference type="ARBA" id="ARBA00004792"/>
    </source>
</evidence>
<keyword evidence="3" id="KW-0597">Phosphoprotein</keyword>
<keyword evidence="6" id="KW-0045">Antibiotic biosynthesis</keyword>
<evidence type="ECO:0000259" key="11">
    <source>
        <dbReference type="PROSITE" id="PS50075"/>
    </source>
</evidence>
<dbReference type="Pfam" id="PF00698">
    <property type="entry name" value="Acyl_transf_1"/>
    <property type="match status" value="1"/>
</dbReference>
<dbReference type="InterPro" id="IPR049551">
    <property type="entry name" value="PKS_DH_C"/>
</dbReference>
<dbReference type="InterPro" id="IPR042104">
    <property type="entry name" value="PKS_dehydratase_sf"/>
</dbReference>
<evidence type="ECO:0000259" key="12">
    <source>
        <dbReference type="PROSITE" id="PS52004"/>
    </source>
</evidence>
<dbReference type="InterPro" id="IPR020807">
    <property type="entry name" value="PKS_DH"/>
</dbReference>
<dbReference type="InterPro" id="IPR016035">
    <property type="entry name" value="Acyl_Trfase/lysoPLipase"/>
</dbReference>
<dbReference type="InterPro" id="IPR014031">
    <property type="entry name" value="Ketoacyl_synth_C"/>
</dbReference>
<dbReference type="SMART" id="SM00826">
    <property type="entry name" value="PKS_DH"/>
    <property type="match status" value="1"/>
</dbReference>
<dbReference type="Gene3D" id="3.30.70.3290">
    <property type="match status" value="2"/>
</dbReference>
<dbReference type="Gene3D" id="3.40.366.10">
    <property type="entry name" value="Malonyl-Coenzyme A Acyl Carrier Protein, domain 2"/>
    <property type="match status" value="1"/>
</dbReference>
<dbReference type="InterPro" id="IPR016039">
    <property type="entry name" value="Thiolase-like"/>
</dbReference>
<dbReference type="InterPro" id="IPR049900">
    <property type="entry name" value="PKS_mFAS_DH"/>
</dbReference>
<dbReference type="InterPro" id="IPR020843">
    <property type="entry name" value="ER"/>
</dbReference>
<dbReference type="InterPro" id="IPR013217">
    <property type="entry name" value="Methyltransf_12"/>
</dbReference>
<dbReference type="InterPro" id="IPR001227">
    <property type="entry name" value="Ac_transferase_dom_sf"/>
</dbReference>
<dbReference type="Pfam" id="PF16197">
    <property type="entry name" value="KAsynt_C_assoc"/>
    <property type="match status" value="1"/>
</dbReference>
<dbReference type="PROSITE" id="PS52004">
    <property type="entry name" value="KS3_2"/>
    <property type="match status" value="1"/>
</dbReference>
<gene>
    <name evidence="14" type="ORF">ABZ508_14805</name>
</gene>
<dbReference type="InterPro" id="IPR020806">
    <property type="entry name" value="PKS_PP-bd"/>
</dbReference>
<dbReference type="SMART" id="SM00822">
    <property type="entry name" value="PKS_KR"/>
    <property type="match status" value="1"/>
</dbReference>
<evidence type="ECO:0000256" key="4">
    <source>
        <dbReference type="ARBA" id="ARBA00022679"/>
    </source>
</evidence>
<evidence type="ECO:0000256" key="9">
    <source>
        <dbReference type="PROSITE-ProRule" id="PRU01363"/>
    </source>
</evidence>
<dbReference type="SMART" id="SM00829">
    <property type="entry name" value="PKS_ER"/>
    <property type="match status" value="1"/>
</dbReference>
<sequence length="2539" mass="266194">MEHTDVDDHENAIAVVGAGCRLPGDIADLEQLWGALDSGRDLVGEAPGDRFDARRFVDRAAPRPGKSYTSAGGFLSDVTGFDAAYFGISPREAAQMDPQHRLLLELAVEALDDGGIPASSLAGSDTGVFIGMSDHSYGTLQLSLTGDVNPYTMLGAASALGANRLSHFLDLRGPSMVIDTACSSSLVAVDRACRFLAEGAGRTVLAGGVNVLTGPLNYVGFSQAAMLSRRGRCAAFSAHADGFVRAEGGGVVVLKRLPDALADGDRVHAVIRGTGTNCDGRTQGVALPSATAQEELLRAVYARAGVDPDDLVYFEAHGTGTQAGDPVEARAVGRALGRRRSGGPLPLGSVKSNLGHLEPASGMAGLFKALLVLRHGHVPASLHAAPLHPDIDFTGLGLAPAVEPLPVTVTGRSAVGVNSFGFGGANAHAVLAAPPAAAPVPRQATGPGDRPLPVLVSARSARALREAAARVARRLTEAGPGEFYGLARTTCLRRDAHQHRAVVLAHDPGEAAARLAELLPDGGPASDGASAPDRRRTPTQDPDPHPDRASGTGRGTDQDGARARTGAAGAVGEPAGHAAVTFVFSGNGSQWPGMAADLMAYEPVFRAAVDEVDTALAPYLGWSVAKRLESGDATHWDRTEIAQPMLFTVQTALVALLADRGVRPAAVIGHSVGEVAAAHTAGALDLPSAARVIAERSRAQAATAGSGRMAAVGLGEADAREALTAYEGRLEIAGVNSGRDVTVAGDPDALTALGEELARRQVFFRDLGLDYAFHSAAMDALRAPLAQALAGLAPSATRLPMLSTVTGDPVPGERLTADYWWRNVREPVRFDRAVDHALADGAGILLEVGPHPVLRPYLRRTAPAATAAYVPTLRRDADGVAAVAEAVAALLAAGAPVDWDRHFPHPAPPADLPAYPWQRERHWNGAPESWVLRTGGDGRIDHPLLGERIPAPQPLWSGAVDPALVPWLAGHRVDGTVVMPATGYVETALAAGRRALGAPAEVAYLQIHRPLAVPWPDPGTLRTQVTVSPDDGVLTLTSTDDRGDEPRTHVRARVRALLGTPPEPLDTAAVRDRCRRTVDGADHYRTCERAGLAYGTAFQVLTGLRVGRGEVLATYRHDAGADPAAYEAHPALLDGALQAGAPLLYAGPAAGPAHLPSAIGAVRVWRTPAPKGLVHVRERARTATEVCWDITVTDDDGTVTVELEGCRLRRLTGAEAAPLAVRRTVLRAAPRPGDTPPGPAPAPSQLARAAAERIAALRAGWREVPYERFTAAAKEAVAHAWGEALSGFLPGPAATFDLTTLTGAGLPASHHPVTALMLPVLRRYGLAQALPEGRWRLTTGAFRARELLGALIADHPAFCADAALLARRARHLDAVLRGTRDPLELLAADGVTCEQLYDLSPVARFHNRVCQALVRELADAWPADRPLRVLEVGAGTGGTTAALLPVLPPERTRYTYTDVSAAFLTRAQHRFAAYDFVDHRTLDLDRDPGPQGFAGGAFDLIVCAHALHTTTDVAAALRRVRSLLAPGGLLLALEPHETEQLSGVFGTLESFWRRDDHQVRPHSVLLARDAWPSLLEECGFTDVVLTGDDREPTREDYSVLLAAAPASRDTGAPPRCAPVSPPAPAPDRPTAWAVAAEGEAEAPAARALADLLRQTAGDGATVVTTGTDAAPESLARLRAAGARDVTLTVLCAEPETDPAGLTDRTTRRAALLRTVAAACRDGRPEDGTVRIWLVTRPSGLFPAPEKPAFPGDAALWGMARTLANEQPRLDVRRVSLERSGDPDADARRLAAELLAPDDEDELVLTPAGRFVPRETTTRPGLTRLTGPPGPFALRVTDPGTGYRLTWEPTTPARPATGHVAVAVRAAGLNYRDTLTANGLLPAEAVEGTPTAQGPGLECAGVVTAVGRGVTRWSVGDRVYGLAPASLASHTVTSEKSLGRIPDGMGFAEAATLPVVHATIHHGLHRLARLAPGETVLVHGGAGGIGIATLQYARSRGARLIATAGTEAKRDWLRAQGVEHVLDSRSLDFAPEVRRITDGAGVDVVVNSLAGEAIARSMDLLRPGGRFVELGKRDIFENKPLPMRPFDRNIAFFGVDLNTLPLDAPGNGELFTEVAERVAAGTYRPLPHTAYPAARVEEAFRLLQHSRHLGKVVVTFDPLDEPVPVTTGPREPHLDPSGTYLVTGGLGGFGAATAGRLAELGAGHLALVSRRGERAPEATAVLARLAERGVRATPYTADVTDPDAVRRLLRDIDATGRPLRGVVHCAMHLDDAPLSELTDERIAAVLAPKTTGGALLDLLTRDRPLDLFVAYSSLSACVGNIAQAPYAAGNAYLEALARRRRAAGLPATTIAWGAIGGTGYVARHALEHSVAGLGMAPLTPDEALTAAGPSLAAGTAVAGVERCDWARAKALLPLVSGPRFRALVPDGADDGDRSQADELRALAGMAPEEAEAAVTAVLVTLLAGVLHTGGEDLDPRRRLEDHGLDSLMGAELLVAVRSRFDLVISPTELMGNGLTLADVARLVLRRLGLRPEGGGGTAGR</sequence>
<feature type="region of interest" description="C-terminal hotdog fold" evidence="9">
    <location>
        <begin position="1075"/>
        <end position="1217"/>
    </location>
</feature>
<feature type="compositionally biased region" description="Pro residues" evidence="10">
    <location>
        <begin position="1615"/>
        <end position="1627"/>
    </location>
</feature>
<dbReference type="Gene3D" id="3.10.129.110">
    <property type="entry name" value="Polyketide synthase dehydratase"/>
    <property type="match status" value="1"/>
</dbReference>
<dbReference type="Pfam" id="PF00109">
    <property type="entry name" value="ketoacyl-synt"/>
    <property type="match status" value="1"/>
</dbReference>
<dbReference type="InterPro" id="IPR014043">
    <property type="entry name" value="Acyl_transferase_dom"/>
</dbReference>
<feature type="domain" description="PKS/mFAS DH" evidence="13">
    <location>
        <begin position="942"/>
        <end position="1217"/>
    </location>
</feature>
<dbReference type="InterPro" id="IPR057326">
    <property type="entry name" value="KR_dom"/>
</dbReference>
<dbReference type="Gene3D" id="3.40.50.150">
    <property type="entry name" value="Vaccinia Virus protein VP39"/>
    <property type="match status" value="1"/>
</dbReference>
<feature type="region of interest" description="N-terminal hotdog fold" evidence="9">
    <location>
        <begin position="942"/>
        <end position="1061"/>
    </location>
</feature>
<dbReference type="InterPro" id="IPR014030">
    <property type="entry name" value="Ketoacyl_synth_N"/>
</dbReference>
<comment type="pathway">
    <text evidence="1">Antibiotic biosynthesis.</text>
</comment>
<dbReference type="SMART" id="SM00825">
    <property type="entry name" value="PKS_KS"/>
    <property type="match status" value="1"/>
</dbReference>
<dbReference type="InterPro" id="IPR016036">
    <property type="entry name" value="Malonyl_transacylase_ACP-bd"/>
</dbReference>
<dbReference type="Pfam" id="PF08240">
    <property type="entry name" value="ADH_N"/>
    <property type="match status" value="1"/>
</dbReference>
<evidence type="ECO:0000313" key="15">
    <source>
        <dbReference type="Proteomes" id="UP001550378"/>
    </source>
</evidence>
<keyword evidence="15" id="KW-1185">Reference proteome</keyword>
<dbReference type="InterPro" id="IPR036736">
    <property type="entry name" value="ACP-like_sf"/>
</dbReference>
<dbReference type="Gene3D" id="3.90.180.10">
    <property type="entry name" value="Medium-chain alcohol dehydrogenases, catalytic domain"/>
    <property type="match status" value="1"/>
</dbReference>
<dbReference type="SUPFAM" id="SSF50129">
    <property type="entry name" value="GroES-like"/>
    <property type="match status" value="1"/>
</dbReference>
<keyword evidence="8" id="KW-0012">Acyltransferase</keyword>
<evidence type="ECO:0000256" key="6">
    <source>
        <dbReference type="ARBA" id="ARBA00023194"/>
    </source>
</evidence>
<evidence type="ECO:0000256" key="3">
    <source>
        <dbReference type="ARBA" id="ARBA00022553"/>
    </source>
</evidence>
<dbReference type="Gene3D" id="3.40.47.10">
    <property type="match status" value="1"/>
</dbReference>
<dbReference type="InterPro" id="IPR011032">
    <property type="entry name" value="GroES-like_sf"/>
</dbReference>
<feature type="active site" description="Proton donor; for dehydratase activity" evidence="9">
    <location>
        <position position="1134"/>
    </location>
</feature>
<dbReference type="Pfam" id="PF00550">
    <property type="entry name" value="PP-binding"/>
    <property type="match status" value="1"/>
</dbReference>
<keyword evidence="2" id="KW-0596">Phosphopantetheine</keyword>
<organism evidence="14 15">
    <name type="scientific">Streptomyces lavendulocolor</name>
    <dbReference type="NCBI Taxonomy" id="67316"/>
    <lineage>
        <taxon>Bacteria</taxon>
        <taxon>Bacillati</taxon>
        <taxon>Actinomycetota</taxon>
        <taxon>Actinomycetes</taxon>
        <taxon>Kitasatosporales</taxon>
        <taxon>Streptomycetaceae</taxon>
        <taxon>Streptomyces</taxon>
    </lineage>
</organism>
<dbReference type="Pfam" id="PF21089">
    <property type="entry name" value="PKS_DH_N"/>
    <property type="match status" value="1"/>
</dbReference>
<dbReference type="SUPFAM" id="SSF55048">
    <property type="entry name" value="Probable ACP-binding domain of malonyl-CoA ACP transacylase"/>
    <property type="match status" value="1"/>
</dbReference>
<dbReference type="EMBL" id="JBEXZR010000011">
    <property type="protein sequence ID" value="MEU0708620.1"/>
    <property type="molecule type" value="Genomic_DNA"/>
</dbReference>
<dbReference type="SMART" id="SM00823">
    <property type="entry name" value="PKS_PP"/>
    <property type="match status" value="1"/>
</dbReference>
<dbReference type="InterPro" id="IPR009081">
    <property type="entry name" value="PP-bd_ACP"/>
</dbReference>
<dbReference type="Gene3D" id="1.10.1200.10">
    <property type="entry name" value="ACP-like"/>
    <property type="match status" value="1"/>
</dbReference>
<dbReference type="InterPro" id="IPR013154">
    <property type="entry name" value="ADH-like_N"/>
</dbReference>
<keyword evidence="5" id="KW-0521">NADP</keyword>
<dbReference type="InterPro" id="IPR013968">
    <property type="entry name" value="PKS_KR"/>
</dbReference>
<dbReference type="SMART" id="SM01294">
    <property type="entry name" value="PKS_PP_betabranch"/>
    <property type="match status" value="1"/>
</dbReference>
<dbReference type="InterPro" id="IPR032821">
    <property type="entry name" value="PKS_assoc"/>
</dbReference>
<feature type="active site" description="Proton acceptor; for dehydratase activity" evidence="9">
    <location>
        <position position="971"/>
    </location>
</feature>
<dbReference type="Proteomes" id="UP001550378">
    <property type="component" value="Unassembled WGS sequence"/>
</dbReference>
<dbReference type="InterPro" id="IPR050091">
    <property type="entry name" value="PKS_NRPS_Biosynth_Enz"/>
</dbReference>
<keyword evidence="4" id="KW-0808">Transferase</keyword>
<dbReference type="SUPFAM" id="SSF52151">
    <property type="entry name" value="FabD/lysophospholipase-like"/>
    <property type="match status" value="1"/>
</dbReference>
<dbReference type="PROSITE" id="PS00606">
    <property type="entry name" value="KS3_1"/>
    <property type="match status" value="1"/>
</dbReference>
<dbReference type="InterPro" id="IPR018201">
    <property type="entry name" value="Ketoacyl_synth_AS"/>
</dbReference>
<dbReference type="Pfam" id="PF13602">
    <property type="entry name" value="ADH_zinc_N_2"/>
    <property type="match status" value="1"/>
</dbReference>
<feature type="region of interest" description="Disordered" evidence="10">
    <location>
        <begin position="519"/>
        <end position="571"/>
    </location>
</feature>
<dbReference type="PROSITE" id="PS52019">
    <property type="entry name" value="PKS_MFAS_DH"/>
    <property type="match status" value="1"/>
</dbReference>
<dbReference type="InterPro" id="IPR036291">
    <property type="entry name" value="NAD(P)-bd_dom_sf"/>
</dbReference>
<feature type="region of interest" description="Disordered" evidence="10">
    <location>
        <begin position="1608"/>
        <end position="1629"/>
    </location>
</feature>
<comment type="caution">
    <text evidence="14">The sequence shown here is derived from an EMBL/GenBank/DDBJ whole genome shotgun (WGS) entry which is preliminary data.</text>
</comment>
<dbReference type="SUPFAM" id="SSF47336">
    <property type="entry name" value="ACP-like"/>
    <property type="match status" value="1"/>
</dbReference>
<dbReference type="SUPFAM" id="SSF51735">
    <property type="entry name" value="NAD(P)-binding Rossmann-fold domains"/>
    <property type="match status" value="3"/>
</dbReference>
<dbReference type="PANTHER" id="PTHR43775">
    <property type="entry name" value="FATTY ACID SYNTHASE"/>
    <property type="match status" value="1"/>
</dbReference>
<proteinExistence type="predicted"/>
<name>A0ABV2W4X9_9ACTN</name>
<dbReference type="PROSITE" id="PS50075">
    <property type="entry name" value="CARRIER"/>
    <property type="match status" value="1"/>
</dbReference>
<dbReference type="InterPro" id="IPR029063">
    <property type="entry name" value="SAM-dependent_MTases_sf"/>
</dbReference>